<dbReference type="Proteomes" id="UP000030786">
    <property type="component" value="Chromosome"/>
</dbReference>
<dbReference type="AlphaFoldDB" id="A0AAU8RRI7"/>
<organism evidence="1 2">
    <name type="scientific">Cellulophaga baltica 18</name>
    <dbReference type="NCBI Taxonomy" id="1348584"/>
    <lineage>
        <taxon>Bacteria</taxon>
        <taxon>Pseudomonadati</taxon>
        <taxon>Bacteroidota</taxon>
        <taxon>Flavobacteriia</taxon>
        <taxon>Flavobacteriales</taxon>
        <taxon>Flavobacteriaceae</taxon>
        <taxon>Cellulophaga</taxon>
    </lineage>
</organism>
<dbReference type="EMBL" id="CP009976">
    <property type="protein sequence ID" value="AIZ42781.1"/>
    <property type="molecule type" value="Genomic_DNA"/>
</dbReference>
<accession>A0AAU8RRI7</accession>
<evidence type="ECO:0008006" key="3">
    <source>
        <dbReference type="Google" id="ProtNLM"/>
    </source>
</evidence>
<sequence>MLYYYFSFGFTQNSKISIEIFSPNFHYLEFDDESYMDGSINVSAKITNQSQDTLYILNENLNHMAFYCTPYKLILGKITKNCNSVMHGISIA</sequence>
<dbReference type="KEGG" id="cbat:M666_15090"/>
<proteinExistence type="predicted"/>
<name>A0AAU8RRI7_9FLAO</name>
<evidence type="ECO:0000313" key="1">
    <source>
        <dbReference type="EMBL" id="AIZ42781.1"/>
    </source>
</evidence>
<gene>
    <name evidence="1" type="ORF">M666_15090</name>
</gene>
<evidence type="ECO:0000313" key="2">
    <source>
        <dbReference type="Proteomes" id="UP000030786"/>
    </source>
</evidence>
<protein>
    <recommendedName>
        <fullName evidence="3">Blue (type 1) copper domain-containing protein</fullName>
    </recommendedName>
</protein>
<reference evidence="1 2" key="1">
    <citation type="journal article" date="2014" name="Environ. Microbiol.">
        <title>Contrasting genomic patterns and infection strategies of two co-existing Bacteroidetes podovirus genera.</title>
        <authorList>
            <person name="Holmfeldt K."/>
            <person name="Howard-Varona C."/>
            <person name="Solonenko N."/>
            <person name="Sullivan M.B."/>
        </authorList>
    </citation>
    <scope>NUCLEOTIDE SEQUENCE [LARGE SCALE GENOMIC DNA]</scope>
    <source>
        <strain evidence="1 2">18</strain>
    </source>
</reference>